<evidence type="ECO:0000313" key="10">
    <source>
        <dbReference type="EMBL" id="RBW70927.1"/>
    </source>
</evidence>
<dbReference type="RefSeq" id="WP_113804405.1">
    <property type="nucleotide sequence ID" value="NZ_QOCW01000002.1"/>
</dbReference>
<evidence type="ECO:0000256" key="5">
    <source>
        <dbReference type="PIRSR" id="PIRSR000185-1"/>
    </source>
</evidence>
<sequence>MASQTGAIVQSSLDALLEDKEFLSNLQNELREQAFTSLAAILSTPNHVHKSFLRVPLENGEVVRIPAFRIQHNNTLGPYKGGIRFHEMVNEEEVTNLAALMTLKNALHEVPFGGGKGGVIINPRKFSEKELLLICQKYVQYFSDVLGPDKDIPAPDVGTGDREMDWMMAEYKSIHPGKPYRGSFTGKSVLNGGSLGRREATGKGVYYTLRYMLYDFLKEQKKWLSDSGNIFAKTALAFEDDPLKIAVQGFGNVGSVAALEAYQCNHLQNKIVAVSDRNVTLYNSDGLDVPALVEYTASNNGDLPVTDEQLIEADVKAEIRDRNDVLYLDVDVMILAALEDVIHNENVEKVKAKIIVEGANAPVTGEADKSLNEKGVIIIPDILANAGGVIVSYFEWLQGRETQFYSEQEVFELLFNKMKSTMNMIFPQYFGDPFPLRQNCYIHAVMKLSTTLYRQGKLY</sequence>
<dbReference type="PANTHER" id="PTHR11606">
    <property type="entry name" value="GLUTAMATE DEHYDROGENASE"/>
    <property type="match status" value="1"/>
</dbReference>
<dbReference type="PIRSF" id="PIRSF000185">
    <property type="entry name" value="Glu_DH"/>
    <property type="match status" value="1"/>
</dbReference>
<dbReference type="SUPFAM" id="SSF53223">
    <property type="entry name" value="Aminoacid dehydrogenase-like, N-terminal domain"/>
    <property type="match status" value="1"/>
</dbReference>
<organism evidence="10 11">
    <name type="scientific">Bacillus taeanensis</name>
    <dbReference type="NCBI Taxonomy" id="273032"/>
    <lineage>
        <taxon>Bacteria</taxon>
        <taxon>Bacillati</taxon>
        <taxon>Bacillota</taxon>
        <taxon>Bacilli</taxon>
        <taxon>Bacillales</taxon>
        <taxon>Bacillaceae</taxon>
        <taxon>Bacillus</taxon>
    </lineage>
</organism>
<name>A0A366XYF0_9BACI</name>
<evidence type="ECO:0000256" key="3">
    <source>
        <dbReference type="ARBA" id="ARBA00023002"/>
    </source>
</evidence>
<dbReference type="Gene3D" id="3.40.50.720">
    <property type="entry name" value="NAD(P)-binding Rossmann-like Domain"/>
    <property type="match status" value="1"/>
</dbReference>
<dbReference type="InterPro" id="IPR046346">
    <property type="entry name" value="Aminoacid_DH-like_N_sf"/>
</dbReference>
<keyword evidence="3 4" id="KW-0560">Oxidoreductase</keyword>
<feature type="binding site" evidence="6">
    <location>
        <position position="392"/>
    </location>
    <ligand>
        <name>substrate</name>
    </ligand>
</feature>
<feature type="active site" description="Proton donor" evidence="5">
    <location>
        <position position="116"/>
    </location>
</feature>
<keyword evidence="6" id="KW-0547">Nucleotide-binding</keyword>
<dbReference type="OrthoDB" id="9803297at2"/>
<dbReference type="PANTHER" id="PTHR11606:SF13">
    <property type="entry name" value="GLUTAMATE DEHYDROGENASE 1, MITOCHONDRIAL"/>
    <property type="match status" value="1"/>
</dbReference>
<dbReference type="InterPro" id="IPR033922">
    <property type="entry name" value="NAD_bind_Glu_DH"/>
</dbReference>
<evidence type="ECO:0000256" key="8">
    <source>
        <dbReference type="RuleBase" id="RU004417"/>
    </source>
</evidence>
<proteinExistence type="inferred from homology"/>
<dbReference type="CDD" id="cd01076">
    <property type="entry name" value="NAD_bind_1_Glu_DH"/>
    <property type="match status" value="1"/>
</dbReference>
<dbReference type="GO" id="GO:0004352">
    <property type="term" value="F:glutamate dehydrogenase (NAD+) activity"/>
    <property type="evidence" value="ECO:0007669"/>
    <property type="project" value="TreeGrafter"/>
</dbReference>
<feature type="binding site" evidence="6">
    <location>
        <position position="252"/>
    </location>
    <ligand>
        <name>NAD(+)</name>
        <dbReference type="ChEBI" id="CHEBI:57540"/>
    </ligand>
</feature>
<dbReference type="Pfam" id="PF02812">
    <property type="entry name" value="ELFV_dehydrog_N"/>
    <property type="match status" value="1"/>
</dbReference>
<evidence type="ECO:0000256" key="1">
    <source>
        <dbReference type="ARBA" id="ARBA00006382"/>
    </source>
</evidence>
<evidence type="ECO:0000313" key="11">
    <source>
        <dbReference type="Proteomes" id="UP000253314"/>
    </source>
</evidence>
<dbReference type="Gene3D" id="3.40.50.10860">
    <property type="entry name" value="Leucine Dehydrogenase, chain A, domain 1"/>
    <property type="match status" value="1"/>
</dbReference>
<feature type="binding site" evidence="6">
    <location>
        <position position="201"/>
    </location>
    <ligand>
        <name>NAD(+)</name>
        <dbReference type="ChEBI" id="CHEBI:57540"/>
    </ligand>
</feature>
<feature type="binding site" evidence="6">
    <location>
        <position position="80"/>
    </location>
    <ligand>
        <name>substrate</name>
    </ligand>
</feature>
<evidence type="ECO:0000256" key="4">
    <source>
        <dbReference type="PIRNR" id="PIRNR000185"/>
    </source>
</evidence>
<evidence type="ECO:0000259" key="9">
    <source>
        <dbReference type="SMART" id="SM00839"/>
    </source>
</evidence>
<gene>
    <name evidence="10" type="ORF">DS031_02715</name>
</gene>
<dbReference type="PRINTS" id="PR00082">
    <property type="entry name" value="GLFDHDRGNASE"/>
</dbReference>
<dbReference type="PROSITE" id="PS00074">
    <property type="entry name" value="GLFV_DEHYDROGENASE"/>
    <property type="match status" value="1"/>
</dbReference>
<reference evidence="10 11" key="1">
    <citation type="submission" date="2018-07" db="EMBL/GenBank/DDBJ databases">
        <title>Lottiidibacillus patelloidae gen. nov., sp. nov., isolated from the intestinal tract of a marine limpet and the reclassification of B. taeanensis BH030017T, B. algicola KMM 3737T and B. hwajinpoensis SW-72T as genus Lottiidibacillus.</title>
        <authorList>
            <person name="Liu R."/>
            <person name="Huang Z."/>
        </authorList>
    </citation>
    <scope>NUCLEOTIDE SEQUENCE [LARGE SCALE GENOMIC DNA]</scope>
    <source>
        <strain evidence="10 11">BH030017</strain>
    </source>
</reference>
<dbReference type="InterPro" id="IPR006095">
    <property type="entry name" value="Glu/Leu/Phe/Val/Trp_DH"/>
</dbReference>
<protein>
    <recommendedName>
        <fullName evidence="2 4">Glutamate dehydrogenase</fullName>
    </recommendedName>
</protein>
<feature type="domain" description="Glutamate/phenylalanine/leucine/valine/L-tryptophan dehydrogenase C-terminal" evidence="9">
    <location>
        <begin position="194"/>
        <end position="456"/>
    </location>
</feature>
<feature type="site" description="Important for catalysis" evidence="7">
    <location>
        <position position="156"/>
    </location>
</feature>
<evidence type="ECO:0000256" key="6">
    <source>
        <dbReference type="PIRSR" id="PIRSR000185-2"/>
    </source>
</evidence>
<feature type="binding site" evidence="6">
    <location>
        <position position="104"/>
    </location>
    <ligand>
        <name>substrate</name>
    </ligand>
</feature>
<dbReference type="InterPro" id="IPR014362">
    <property type="entry name" value="Glu_DH"/>
</dbReference>
<dbReference type="InterPro" id="IPR006096">
    <property type="entry name" value="Glu/Leu/Phe/Val/Trp_DH_C"/>
</dbReference>
<dbReference type="AlphaFoldDB" id="A0A366XYF0"/>
<comment type="similarity">
    <text evidence="1 4 8">Belongs to the Glu/Leu/Phe/Val dehydrogenases family.</text>
</comment>
<dbReference type="GO" id="GO:0006538">
    <property type="term" value="P:L-glutamate catabolic process"/>
    <property type="evidence" value="ECO:0007669"/>
    <property type="project" value="TreeGrafter"/>
</dbReference>
<dbReference type="EMBL" id="QOCW01000002">
    <property type="protein sequence ID" value="RBW70927.1"/>
    <property type="molecule type" value="Genomic_DNA"/>
</dbReference>
<dbReference type="InterPro" id="IPR033524">
    <property type="entry name" value="Glu/Leu/Phe/Val_DH_AS"/>
</dbReference>
<keyword evidence="6" id="KW-0520">NAD</keyword>
<comment type="caution">
    <text evidence="10">The sequence shown here is derived from an EMBL/GenBank/DDBJ whole genome shotgun (WGS) entry which is preliminary data.</text>
</comment>
<evidence type="ECO:0000256" key="7">
    <source>
        <dbReference type="PIRSR" id="PIRSR000185-3"/>
    </source>
</evidence>
<dbReference type="SUPFAM" id="SSF51735">
    <property type="entry name" value="NAD(P)-binding Rossmann-fold domains"/>
    <property type="match status" value="1"/>
</dbReference>
<dbReference type="InterPro" id="IPR036291">
    <property type="entry name" value="NAD(P)-bd_dom_sf"/>
</dbReference>
<dbReference type="SMART" id="SM00839">
    <property type="entry name" value="ELFV_dehydrog"/>
    <property type="match status" value="1"/>
</dbReference>
<dbReference type="Pfam" id="PF00208">
    <property type="entry name" value="ELFV_dehydrog"/>
    <property type="match status" value="1"/>
</dbReference>
<keyword evidence="11" id="KW-1185">Reference proteome</keyword>
<dbReference type="Proteomes" id="UP000253314">
    <property type="component" value="Unassembled WGS sequence"/>
</dbReference>
<accession>A0A366XYF0</accession>
<dbReference type="InterPro" id="IPR006097">
    <property type="entry name" value="Glu/Leu/Phe/Val/Trp_DH_dimer"/>
</dbReference>
<evidence type="ECO:0000256" key="2">
    <source>
        <dbReference type="ARBA" id="ARBA00012896"/>
    </source>
</evidence>
<dbReference type="GO" id="GO:0000166">
    <property type="term" value="F:nucleotide binding"/>
    <property type="evidence" value="ECO:0007669"/>
    <property type="project" value="UniProtKB-KW"/>
</dbReference>